<proteinExistence type="inferred from homology"/>
<evidence type="ECO:0000313" key="3">
    <source>
        <dbReference type="EMBL" id="MEF7615241.1"/>
    </source>
</evidence>
<protein>
    <submittedName>
        <fullName evidence="3">D-alanyl-D-alanine carboxypeptidase/D-alanyl-D-alanine-endopeptidase</fullName>
        <ecNumber evidence="3">3.4.16.4</ecNumber>
    </submittedName>
</protein>
<comment type="caution">
    <text evidence="3">The sequence shown here is derived from an EMBL/GenBank/DDBJ whole genome shotgun (WGS) entry which is preliminary data.</text>
</comment>
<dbReference type="PRINTS" id="PR00922">
    <property type="entry name" value="DADACBPTASE3"/>
</dbReference>
<dbReference type="InterPro" id="IPR012338">
    <property type="entry name" value="Beta-lactam/transpept-like"/>
</dbReference>
<accession>A0AAW9Q8A1</accession>
<dbReference type="InterPro" id="IPR000667">
    <property type="entry name" value="Peptidase_S13"/>
</dbReference>
<evidence type="ECO:0000256" key="1">
    <source>
        <dbReference type="ARBA" id="ARBA00006096"/>
    </source>
</evidence>
<dbReference type="Gene3D" id="3.50.80.20">
    <property type="entry name" value="D-Ala-D-Ala carboxypeptidase C, peptidase S13"/>
    <property type="match status" value="1"/>
</dbReference>
<keyword evidence="2 3" id="KW-0378">Hydrolase</keyword>
<comment type="similarity">
    <text evidence="1">Belongs to the peptidase S13 family.</text>
</comment>
<dbReference type="NCBIfam" id="TIGR00666">
    <property type="entry name" value="PBP4"/>
    <property type="match status" value="1"/>
</dbReference>
<dbReference type="EC" id="3.4.16.4" evidence="3"/>
<dbReference type="Gene3D" id="3.40.710.10">
    <property type="entry name" value="DD-peptidase/beta-lactamase superfamily"/>
    <property type="match status" value="1"/>
</dbReference>
<dbReference type="PANTHER" id="PTHR30023">
    <property type="entry name" value="D-ALANYL-D-ALANINE CARBOXYPEPTIDASE"/>
    <property type="match status" value="1"/>
</dbReference>
<keyword evidence="3" id="KW-0121">Carboxypeptidase</keyword>
<sequence length="509" mass="54136">MPLPPCLFSRAATMPAHLVAKHLLLAAALVVVPPAPLQAAPMLPPAVAAVLQRERIPAEALSVVVEEVGAEANAGGANAAGSPPARSVRLRHQADRPLNPASLMKLLTTYAALDLLGPAWTWNTPVWLNGEVHDGVLDGSLIIQGRGDPKLVLERVWLLLRRVQQAGVREIRGDIVLDGSVFAPPRAAPGDFDNEPLRPYNVRADALLLNQKTVVYRFTPDTARQVAVVSADPVLAGAAVQAEVPLAAGACGDWRGALRARFEEPSNVRFEGRYAEACGERQWPVADQQPQTYAARLIAQMWEDAGGRLAGRVREGSAPTATPPSFEFASPPLAEVVRDINKYSNNVMAQQLFLTLGLERGGQGSPEAAREVLLRWLADRLRLPAAALHGLQLDNGSGLSRDTRLTAGLLSRMLQSAWRSPVMPDLVASLPATATDGTLRRSQAPAGRAHLKTGSLRDVAGVAGYVLGDSGRRYLVVAIVNHPNAAAARPAFDALVQWTLDDGPAGGPP</sequence>
<evidence type="ECO:0000256" key="2">
    <source>
        <dbReference type="ARBA" id="ARBA00022801"/>
    </source>
</evidence>
<dbReference type="Proteomes" id="UP001336250">
    <property type="component" value="Unassembled WGS sequence"/>
</dbReference>
<dbReference type="GO" id="GO:0000270">
    <property type="term" value="P:peptidoglycan metabolic process"/>
    <property type="evidence" value="ECO:0007669"/>
    <property type="project" value="TreeGrafter"/>
</dbReference>
<evidence type="ECO:0000313" key="4">
    <source>
        <dbReference type="Proteomes" id="UP001336250"/>
    </source>
</evidence>
<gene>
    <name evidence="3" type="primary">dacB</name>
    <name evidence="3" type="ORF">V4F39_15065</name>
</gene>
<dbReference type="Pfam" id="PF02113">
    <property type="entry name" value="Peptidase_S13"/>
    <property type="match status" value="1"/>
</dbReference>
<dbReference type="PANTHER" id="PTHR30023:SF0">
    <property type="entry name" value="PENICILLIN-SENSITIVE CARBOXYPEPTIDASE A"/>
    <property type="match status" value="1"/>
</dbReference>
<name>A0AAW9Q8A1_9BURK</name>
<keyword evidence="4" id="KW-1185">Reference proteome</keyword>
<dbReference type="RefSeq" id="WP_332290410.1">
    <property type="nucleotide sequence ID" value="NZ_JAZIBG010000028.1"/>
</dbReference>
<dbReference type="EMBL" id="JAZIBG010000028">
    <property type="protein sequence ID" value="MEF7615241.1"/>
    <property type="molecule type" value="Genomic_DNA"/>
</dbReference>
<dbReference type="AlphaFoldDB" id="A0AAW9Q8A1"/>
<reference evidence="3 4" key="1">
    <citation type="submission" date="2024-02" db="EMBL/GenBank/DDBJ databases">
        <title>Genome sequence of Aquincola sp. MAHUQ-54.</title>
        <authorList>
            <person name="Huq M.A."/>
        </authorList>
    </citation>
    <scope>NUCLEOTIDE SEQUENCE [LARGE SCALE GENOMIC DNA]</scope>
    <source>
        <strain evidence="3 4">MAHUQ-54</strain>
    </source>
</reference>
<dbReference type="SUPFAM" id="SSF56601">
    <property type="entry name" value="beta-lactamase/transpeptidase-like"/>
    <property type="match status" value="1"/>
</dbReference>
<dbReference type="GO" id="GO:0006508">
    <property type="term" value="P:proteolysis"/>
    <property type="evidence" value="ECO:0007669"/>
    <property type="project" value="InterPro"/>
</dbReference>
<keyword evidence="3" id="KW-0645">Protease</keyword>
<organism evidence="3 4">
    <name type="scientific">Aquincola agrisoli</name>
    <dbReference type="NCBI Taxonomy" id="3119538"/>
    <lineage>
        <taxon>Bacteria</taxon>
        <taxon>Pseudomonadati</taxon>
        <taxon>Pseudomonadota</taxon>
        <taxon>Betaproteobacteria</taxon>
        <taxon>Burkholderiales</taxon>
        <taxon>Sphaerotilaceae</taxon>
        <taxon>Aquincola</taxon>
    </lineage>
</organism>
<dbReference type="GO" id="GO:0009002">
    <property type="term" value="F:serine-type D-Ala-D-Ala carboxypeptidase activity"/>
    <property type="evidence" value="ECO:0007669"/>
    <property type="project" value="UniProtKB-EC"/>
</dbReference>